<feature type="region of interest" description="Disordered" evidence="2">
    <location>
        <begin position="1"/>
        <end position="143"/>
    </location>
</feature>
<keyword evidence="1" id="KW-0175">Coiled coil</keyword>
<dbReference type="EMBL" id="JAMZMK010007606">
    <property type="protein sequence ID" value="KAI7744044.1"/>
    <property type="molecule type" value="Genomic_DNA"/>
</dbReference>
<gene>
    <name evidence="3" type="ORF">M8C21_020352</name>
</gene>
<evidence type="ECO:0000313" key="4">
    <source>
        <dbReference type="Proteomes" id="UP001206925"/>
    </source>
</evidence>
<feature type="coiled-coil region" evidence="1">
    <location>
        <begin position="226"/>
        <end position="320"/>
    </location>
</feature>
<name>A0AAD5CLZ7_AMBAR</name>
<evidence type="ECO:0000313" key="3">
    <source>
        <dbReference type="EMBL" id="KAI7744044.1"/>
    </source>
</evidence>
<organism evidence="3 4">
    <name type="scientific">Ambrosia artemisiifolia</name>
    <name type="common">Common ragweed</name>
    <dbReference type="NCBI Taxonomy" id="4212"/>
    <lineage>
        <taxon>Eukaryota</taxon>
        <taxon>Viridiplantae</taxon>
        <taxon>Streptophyta</taxon>
        <taxon>Embryophyta</taxon>
        <taxon>Tracheophyta</taxon>
        <taxon>Spermatophyta</taxon>
        <taxon>Magnoliopsida</taxon>
        <taxon>eudicotyledons</taxon>
        <taxon>Gunneridae</taxon>
        <taxon>Pentapetalae</taxon>
        <taxon>asterids</taxon>
        <taxon>campanulids</taxon>
        <taxon>Asterales</taxon>
        <taxon>Asteraceae</taxon>
        <taxon>Asteroideae</taxon>
        <taxon>Heliantheae alliance</taxon>
        <taxon>Heliantheae</taxon>
        <taxon>Ambrosia</taxon>
    </lineage>
</organism>
<protein>
    <submittedName>
        <fullName evidence="3">Uncharacterized protein</fullName>
    </submittedName>
</protein>
<feature type="non-terminal residue" evidence="3">
    <location>
        <position position="1"/>
    </location>
</feature>
<evidence type="ECO:0000256" key="1">
    <source>
        <dbReference type="SAM" id="Coils"/>
    </source>
</evidence>
<feature type="compositionally biased region" description="Basic residues" evidence="2">
    <location>
        <begin position="124"/>
        <end position="143"/>
    </location>
</feature>
<keyword evidence="4" id="KW-1185">Reference proteome</keyword>
<reference evidence="3" key="1">
    <citation type="submission" date="2022-06" db="EMBL/GenBank/DDBJ databases">
        <title>Uncovering the hologenomic basis of an extraordinary plant invasion.</title>
        <authorList>
            <person name="Bieker V.C."/>
            <person name="Martin M.D."/>
            <person name="Gilbert T."/>
            <person name="Hodgins K."/>
            <person name="Battlay P."/>
            <person name="Petersen B."/>
            <person name="Wilson J."/>
        </authorList>
    </citation>
    <scope>NUCLEOTIDE SEQUENCE</scope>
    <source>
        <strain evidence="3">AA19_3_7</strain>
        <tissue evidence="3">Leaf</tissue>
    </source>
</reference>
<dbReference type="AlphaFoldDB" id="A0AAD5CLZ7"/>
<feature type="compositionally biased region" description="Gly residues" evidence="2">
    <location>
        <begin position="57"/>
        <end position="75"/>
    </location>
</feature>
<sequence>FDDYEDEDFQPSSEPISSSKPVLEKTLKLQSPIRPPGSEGENVEETEGASQSKAEGNVGGDETGVIGDIGEGGSGGDKEDVGSVGATVGHIFPKPVPIRSVDSSGTYVTEDEGVEDASLDLNVHARKRKSESSKAKKSPKKVKFVQTGVLPSSKGTIMDEFDLHITGGKSSQDSDPIYMDVPGSEKDGVDMGRGKLAKQATDCGHGSVVEQLRSTQASLAVAGEDRDSYQKETVVLKEKLQLAEQAHGTSKWKYIHSIEELEKLLEKTKEAAATLVKDKDAAQAGEKDALRLGEELKAKVERLKSEKDGLLKEVESLFRLKQFVLSEGMELVSNHIRNCPQMKAAVAGVNNAMNGIGYNAGVRAG</sequence>
<evidence type="ECO:0000256" key="2">
    <source>
        <dbReference type="SAM" id="MobiDB-lite"/>
    </source>
</evidence>
<accession>A0AAD5CLZ7</accession>
<proteinExistence type="predicted"/>
<comment type="caution">
    <text evidence="3">The sequence shown here is derived from an EMBL/GenBank/DDBJ whole genome shotgun (WGS) entry which is preliminary data.</text>
</comment>
<feature type="compositionally biased region" description="Polar residues" evidence="2">
    <location>
        <begin position="10"/>
        <end position="20"/>
    </location>
</feature>
<dbReference type="Proteomes" id="UP001206925">
    <property type="component" value="Unassembled WGS sequence"/>
</dbReference>
<feature type="compositionally biased region" description="Acidic residues" evidence="2">
    <location>
        <begin position="109"/>
        <end position="118"/>
    </location>
</feature>